<dbReference type="GeneID" id="114035735"/>
<evidence type="ECO:0000256" key="1">
    <source>
        <dbReference type="ARBA" id="ARBA00008738"/>
    </source>
</evidence>
<dbReference type="STRING" id="29139.ENSVURP00010005858"/>
<organism evidence="2 3">
    <name type="scientific">Vombatus ursinus</name>
    <name type="common">Common wombat</name>
    <dbReference type="NCBI Taxonomy" id="29139"/>
    <lineage>
        <taxon>Eukaryota</taxon>
        <taxon>Metazoa</taxon>
        <taxon>Chordata</taxon>
        <taxon>Craniata</taxon>
        <taxon>Vertebrata</taxon>
        <taxon>Euteleostomi</taxon>
        <taxon>Mammalia</taxon>
        <taxon>Metatheria</taxon>
        <taxon>Diprotodontia</taxon>
        <taxon>Vombatidae</taxon>
        <taxon>Vombatus</taxon>
    </lineage>
</organism>
<reference evidence="3" key="1">
    <citation type="submission" date="2018-12" db="EMBL/GenBank/DDBJ databases">
        <authorList>
            <person name="Yazar S."/>
        </authorList>
    </citation>
    <scope>NUCLEOTIDE SEQUENCE [LARGE SCALE GENOMIC DNA]</scope>
</reference>
<gene>
    <name evidence="2" type="primary">SAXO2</name>
</gene>
<accession>A0A4X2K1I9</accession>
<name>A0A4X2K1I9_VOMUR</name>
<protein>
    <submittedName>
        <fullName evidence="2">Stabilizer of axonemal microtubules 2</fullName>
    </submittedName>
</protein>
<dbReference type="GO" id="GO:0036126">
    <property type="term" value="C:sperm flagellum"/>
    <property type="evidence" value="ECO:0007669"/>
    <property type="project" value="TreeGrafter"/>
</dbReference>
<dbReference type="OrthoDB" id="365640at2759"/>
<dbReference type="Pfam" id="PF05217">
    <property type="entry name" value="SAXO1-2"/>
    <property type="match status" value="1"/>
</dbReference>
<dbReference type="RefSeq" id="XP_027707872.1">
    <property type="nucleotide sequence ID" value="XM_027852071.1"/>
</dbReference>
<dbReference type="OMA" id="HVDICPA"/>
<dbReference type="InterPro" id="IPR033336">
    <property type="entry name" value="SAXO1/2"/>
</dbReference>
<dbReference type="GO" id="GO:0005879">
    <property type="term" value="C:axonemal microtubule"/>
    <property type="evidence" value="ECO:0007669"/>
    <property type="project" value="TreeGrafter"/>
</dbReference>
<dbReference type="GO" id="GO:0005814">
    <property type="term" value="C:centriole"/>
    <property type="evidence" value="ECO:0007669"/>
    <property type="project" value="TreeGrafter"/>
</dbReference>
<keyword evidence="3" id="KW-1185">Reference proteome</keyword>
<proteinExistence type="inferred from homology"/>
<dbReference type="CTD" id="283726"/>
<evidence type="ECO:0000313" key="2">
    <source>
        <dbReference type="Ensembl" id="ENSVURP00010005858.1"/>
    </source>
</evidence>
<reference evidence="2" key="3">
    <citation type="submission" date="2025-09" db="UniProtKB">
        <authorList>
            <consortium name="Ensembl"/>
        </authorList>
    </citation>
    <scope>IDENTIFICATION</scope>
</reference>
<dbReference type="PANTHER" id="PTHR31516">
    <property type="entry name" value="STABILIZER OF AXONEMAL MICROTUBULES 2"/>
    <property type="match status" value="1"/>
</dbReference>
<dbReference type="Ensembl" id="ENSVURT00010006621.1">
    <property type="protein sequence ID" value="ENSVURP00010005858.1"/>
    <property type="gene ID" value="ENSVURG00010004539.1"/>
</dbReference>
<sequence>MTLLCLCQICTCGLHRCPRRPTRIYEELDLSCPTTEYSEKFTSFEHVIPSQNIKSTKHKHQANEGKMSERLPRDTFQEMVHAPEEYRPKMVDTDMTTTYKQNFNVYPLQPAETMRPLDRRLIKKEKLDTLPTYKDDFRPWNIEKSELAKHLPTEKSTFQDDLSPQKLRPRSNFKPLNLLSHSAIPFNAITSHRSSYVPHQLEPKFIRPKEVYKPNNELFDDLTTHRHAYKGLFGEPAKICRPTIAKVAKNAPFRENTEFRDNFQSWETPLPKVRKLTEDVPSTGHMEQNSKIQQDNISTHMTTGAPKKQVYSRITKFPFQARSTTKDDFKLWDKPCQLGMIKPNNQIPNPSGKFEGLTTFRSHYIPHELIPTLSFKPVPILCHSSEPFDDTTVYSTQYTAKIQETCPASYTSPPGYTFENTNSHGHKLFRKNIPSRKDFSPLVDKVSQ</sequence>
<dbReference type="Proteomes" id="UP000314987">
    <property type="component" value="Unassembled WGS sequence"/>
</dbReference>
<reference evidence="2" key="2">
    <citation type="submission" date="2025-08" db="UniProtKB">
        <authorList>
            <consortium name="Ensembl"/>
        </authorList>
    </citation>
    <scope>IDENTIFICATION</scope>
</reference>
<dbReference type="AlphaFoldDB" id="A0A4X2K1I9"/>
<dbReference type="GeneTree" id="ENSGT00390000007252"/>
<dbReference type="GO" id="GO:0036064">
    <property type="term" value="C:ciliary basal body"/>
    <property type="evidence" value="ECO:0007669"/>
    <property type="project" value="TreeGrafter"/>
</dbReference>
<dbReference type="PANTHER" id="PTHR31516:SF6">
    <property type="entry name" value="STABILIZER OF AXONEMAL MICROTUBULES 2"/>
    <property type="match status" value="1"/>
</dbReference>
<dbReference type="GO" id="GO:0008017">
    <property type="term" value="F:microtubule binding"/>
    <property type="evidence" value="ECO:0007669"/>
    <property type="project" value="InterPro"/>
</dbReference>
<evidence type="ECO:0000313" key="3">
    <source>
        <dbReference type="Proteomes" id="UP000314987"/>
    </source>
</evidence>
<comment type="similarity">
    <text evidence="1">Belongs to the FAM154 family.</text>
</comment>